<keyword evidence="1" id="KW-1133">Transmembrane helix</keyword>
<evidence type="ECO:0000313" key="2">
    <source>
        <dbReference type="EMBL" id="RHF00035.1"/>
    </source>
</evidence>
<dbReference type="RefSeq" id="WP_118929711.1">
    <property type="nucleotide sequence ID" value="NZ_QSKW01000002.1"/>
</dbReference>
<dbReference type="Proteomes" id="UP000286271">
    <property type="component" value="Unassembled WGS sequence"/>
</dbReference>
<protein>
    <recommendedName>
        <fullName evidence="4">AlgX/AlgJ SGNH hydrolase-like domain-containing protein</fullName>
    </recommendedName>
</protein>
<evidence type="ECO:0000256" key="1">
    <source>
        <dbReference type="SAM" id="Phobius"/>
    </source>
</evidence>
<gene>
    <name evidence="2" type="ORF">DW707_02185</name>
</gene>
<keyword evidence="1" id="KW-0472">Membrane</keyword>
<comment type="caution">
    <text evidence="2">The sequence shown here is derived from an EMBL/GenBank/DDBJ whole genome shotgun (WGS) entry which is preliminary data.</text>
</comment>
<evidence type="ECO:0000313" key="3">
    <source>
        <dbReference type="Proteomes" id="UP000286271"/>
    </source>
</evidence>
<sequence length="251" mass="29637">MKKYNIVYIGIIGAVVLFFILYGNYKRNVASAIDNRYLAEFPQKLDENFTKEISDYVQDRIGCRDLLISLYTNFNNRVFRIFPNHMYGKNGNLFGNSNNYIASYQHLNGDDEWAEYFADYIYKLEKYCKQKDVEFVYMLNPDKFTIYPEEMPDSIGVYNTENLTDQIKRKICDKGVRHVFVDDIFLNEKSDQSYFNKKYDVAHWSDYGRIIGVNAVLKELSLGPLSVTNDFNMYEIVQKNKLFPRLRLMIS</sequence>
<organism evidence="2 3">
    <name type="scientific">Roseburia inulinivorans</name>
    <dbReference type="NCBI Taxonomy" id="360807"/>
    <lineage>
        <taxon>Bacteria</taxon>
        <taxon>Bacillati</taxon>
        <taxon>Bacillota</taxon>
        <taxon>Clostridia</taxon>
        <taxon>Lachnospirales</taxon>
        <taxon>Lachnospiraceae</taxon>
        <taxon>Roseburia</taxon>
    </lineage>
</organism>
<dbReference type="AlphaFoldDB" id="A0A414LYQ8"/>
<accession>A0A414LYQ8</accession>
<dbReference type="EMBL" id="QSKW01000002">
    <property type="protein sequence ID" value="RHF00035.1"/>
    <property type="molecule type" value="Genomic_DNA"/>
</dbReference>
<keyword evidence="1" id="KW-0812">Transmembrane</keyword>
<name>A0A414LYQ8_9FIRM</name>
<reference evidence="2 3" key="1">
    <citation type="submission" date="2018-08" db="EMBL/GenBank/DDBJ databases">
        <title>A genome reference for cultivated species of the human gut microbiota.</title>
        <authorList>
            <person name="Zou Y."/>
            <person name="Xue W."/>
            <person name="Luo G."/>
        </authorList>
    </citation>
    <scope>NUCLEOTIDE SEQUENCE [LARGE SCALE GENOMIC DNA]</scope>
    <source>
        <strain evidence="2 3">AM27-11</strain>
    </source>
</reference>
<evidence type="ECO:0008006" key="4">
    <source>
        <dbReference type="Google" id="ProtNLM"/>
    </source>
</evidence>
<feature type="transmembrane region" description="Helical" evidence="1">
    <location>
        <begin position="6"/>
        <end position="25"/>
    </location>
</feature>
<proteinExistence type="predicted"/>